<keyword evidence="2" id="KW-1185">Reference proteome</keyword>
<dbReference type="RefSeq" id="WP_264189855.1">
    <property type="nucleotide sequence ID" value="NZ_CP129013.1"/>
</dbReference>
<reference evidence="1 2" key="1">
    <citation type="submission" date="2023-06" db="EMBL/GenBank/DDBJ databases">
        <title>Five Gram-positive bacteria isolated from mangrove sediments in Shenzhen, Guangdong, China.</title>
        <authorList>
            <person name="Yu S."/>
            <person name="Zheng W."/>
            <person name="Huang Y."/>
        </authorList>
    </citation>
    <scope>NUCLEOTIDE SEQUENCE [LARGE SCALE GENOMIC DNA]</scope>
    <source>
        <strain evidence="1 2">SaN35-3</strain>
    </source>
</reference>
<accession>A0ABY9JWU8</accession>
<dbReference type="EMBL" id="CP129013">
    <property type="protein sequence ID" value="WLR43253.1"/>
    <property type="molecule type" value="Genomic_DNA"/>
</dbReference>
<proteinExistence type="predicted"/>
<evidence type="ECO:0000313" key="2">
    <source>
        <dbReference type="Proteomes" id="UP001197974"/>
    </source>
</evidence>
<name>A0ABY9JWU8_9BACI</name>
<dbReference type="Proteomes" id="UP001197974">
    <property type="component" value="Chromosome"/>
</dbReference>
<evidence type="ECO:0000313" key="1">
    <source>
        <dbReference type="EMBL" id="WLR43253.1"/>
    </source>
</evidence>
<sequence length="40" mass="4367">MTIESIARVGIDVNDRTPTGLWPSDKAGIRADISINRNNV</sequence>
<protein>
    <submittedName>
        <fullName evidence="1">Uncharacterized protein</fullName>
    </submittedName>
</protein>
<organism evidence="1 2">
    <name type="scientific">Bacillus carboniphilus</name>
    <dbReference type="NCBI Taxonomy" id="86663"/>
    <lineage>
        <taxon>Bacteria</taxon>
        <taxon>Bacillati</taxon>
        <taxon>Bacillota</taxon>
        <taxon>Bacilli</taxon>
        <taxon>Bacillales</taxon>
        <taxon>Bacillaceae</taxon>
        <taxon>Bacillus</taxon>
    </lineage>
</organism>
<gene>
    <name evidence="1" type="ORF">LC087_03395</name>
</gene>